<protein>
    <submittedName>
        <fullName evidence="1">Uncharacterized protein</fullName>
    </submittedName>
</protein>
<name>A0A162NN06_9CRUS</name>
<evidence type="ECO:0000313" key="2">
    <source>
        <dbReference type="Proteomes" id="UP000076858"/>
    </source>
</evidence>
<evidence type="ECO:0000313" key="1">
    <source>
        <dbReference type="EMBL" id="KZS18130.1"/>
    </source>
</evidence>
<organism evidence="1 2">
    <name type="scientific">Daphnia magna</name>
    <dbReference type="NCBI Taxonomy" id="35525"/>
    <lineage>
        <taxon>Eukaryota</taxon>
        <taxon>Metazoa</taxon>
        <taxon>Ecdysozoa</taxon>
        <taxon>Arthropoda</taxon>
        <taxon>Crustacea</taxon>
        <taxon>Branchiopoda</taxon>
        <taxon>Diplostraca</taxon>
        <taxon>Cladocera</taxon>
        <taxon>Anomopoda</taxon>
        <taxon>Daphniidae</taxon>
        <taxon>Daphnia</taxon>
    </lineage>
</organism>
<dbReference type="EMBL" id="LRGB01000568">
    <property type="protein sequence ID" value="KZS18130.1"/>
    <property type="molecule type" value="Genomic_DNA"/>
</dbReference>
<accession>A0A162NN06</accession>
<dbReference type="Proteomes" id="UP000076858">
    <property type="component" value="Unassembled WGS sequence"/>
</dbReference>
<proteinExistence type="predicted"/>
<dbReference type="AlphaFoldDB" id="A0A162NN06"/>
<gene>
    <name evidence="1" type="ORF">APZ42_016128</name>
</gene>
<comment type="caution">
    <text evidence="1">The sequence shown here is derived from an EMBL/GenBank/DDBJ whole genome shotgun (WGS) entry which is preliminary data.</text>
</comment>
<reference evidence="1 2" key="1">
    <citation type="submission" date="2016-03" db="EMBL/GenBank/DDBJ databases">
        <title>EvidentialGene: Evidence-directed Construction of Genes on Genomes.</title>
        <authorList>
            <person name="Gilbert D.G."/>
            <person name="Choi J.-H."/>
            <person name="Mockaitis K."/>
            <person name="Colbourne J."/>
            <person name="Pfrender M."/>
        </authorList>
    </citation>
    <scope>NUCLEOTIDE SEQUENCE [LARGE SCALE GENOMIC DNA]</scope>
    <source>
        <strain evidence="1 2">Xinb3</strain>
        <tissue evidence="1">Complete organism</tissue>
    </source>
</reference>
<sequence>MFCLSRQPETAILHSNKSISQSPFFPLRNRSRGFDGEIGTSCRLVVTSTRPIVDSAFLTGPVHLTGFSCSNRHSSTIPALMNVSWTFQMTQRHGAF</sequence>
<keyword evidence="2" id="KW-1185">Reference proteome</keyword>